<keyword evidence="5" id="KW-0997">Cell inner membrane</keyword>
<dbReference type="PROSITE" id="PS52015">
    <property type="entry name" value="TONB_CTD"/>
    <property type="match status" value="1"/>
</dbReference>
<dbReference type="InterPro" id="IPR051045">
    <property type="entry name" value="TonB-dependent_transducer"/>
</dbReference>
<reference evidence="11 12" key="1">
    <citation type="submission" date="2019-11" db="EMBL/GenBank/DDBJ databases">
        <title>Spirosoma endbachense sp. nov., isolated from a natural salt meadow.</title>
        <authorList>
            <person name="Rojas J."/>
            <person name="Ambika Manirajan B."/>
            <person name="Ratering S."/>
            <person name="Suarez C."/>
            <person name="Geissler-Plaum R."/>
            <person name="Schnell S."/>
        </authorList>
    </citation>
    <scope>NUCLEOTIDE SEQUENCE [LARGE SCALE GENOMIC DNA]</scope>
    <source>
        <strain evidence="11 12">I-24</strain>
    </source>
</reference>
<keyword evidence="7" id="KW-0653">Protein transport</keyword>
<evidence type="ECO:0000256" key="9">
    <source>
        <dbReference type="ARBA" id="ARBA00023136"/>
    </source>
</evidence>
<proteinExistence type="inferred from homology"/>
<evidence type="ECO:0000256" key="5">
    <source>
        <dbReference type="ARBA" id="ARBA00022519"/>
    </source>
</evidence>
<evidence type="ECO:0000313" key="12">
    <source>
        <dbReference type="Proteomes" id="UP000464577"/>
    </source>
</evidence>
<accession>A0A6P1VQ67</accession>
<dbReference type="GO" id="GO:0015031">
    <property type="term" value="P:protein transport"/>
    <property type="evidence" value="ECO:0007669"/>
    <property type="project" value="UniProtKB-KW"/>
</dbReference>
<keyword evidence="6" id="KW-0812">Transmembrane</keyword>
<evidence type="ECO:0000256" key="1">
    <source>
        <dbReference type="ARBA" id="ARBA00004383"/>
    </source>
</evidence>
<comment type="subcellular location">
    <subcellularLocation>
        <location evidence="1">Cell inner membrane</location>
        <topology evidence="1">Single-pass membrane protein</topology>
        <orientation evidence="1">Periplasmic side</orientation>
    </subcellularLocation>
</comment>
<keyword evidence="4" id="KW-1003">Cell membrane</keyword>
<organism evidence="11 12">
    <name type="scientific">Spirosoma endbachense</name>
    <dbReference type="NCBI Taxonomy" id="2666025"/>
    <lineage>
        <taxon>Bacteria</taxon>
        <taxon>Pseudomonadati</taxon>
        <taxon>Bacteroidota</taxon>
        <taxon>Cytophagia</taxon>
        <taxon>Cytophagales</taxon>
        <taxon>Cytophagaceae</taxon>
        <taxon>Spirosoma</taxon>
    </lineage>
</organism>
<evidence type="ECO:0000256" key="6">
    <source>
        <dbReference type="ARBA" id="ARBA00022692"/>
    </source>
</evidence>
<dbReference type="Gene3D" id="3.30.1150.10">
    <property type="match status" value="1"/>
</dbReference>
<dbReference type="Pfam" id="PF03544">
    <property type="entry name" value="TonB_C"/>
    <property type="match status" value="1"/>
</dbReference>
<dbReference type="PANTHER" id="PTHR33446">
    <property type="entry name" value="PROTEIN TONB-RELATED"/>
    <property type="match status" value="1"/>
</dbReference>
<dbReference type="GO" id="GO:0098797">
    <property type="term" value="C:plasma membrane protein complex"/>
    <property type="evidence" value="ECO:0007669"/>
    <property type="project" value="TreeGrafter"/>
</dbReference>
<gene>
    <name evidence="11" type="ORF">GJR95_04150</name>
</gene>
<dbReference type="InterPro" id="IPR006260">
    <property type="entry name" value="TonB/TolA_C"/>
</dbReference>
<dbReference type="PANTHER" id="PTHR33446:SF2">
    <property type="entry name" value="PROTEIN TONB"/>
    <property type="match status" value="1"/>
</dbReference>
<keyword evidence="8" id="KW-1133">Transmembrane helix</keyword>
<protein>
    <submittedName>
        <fullName evidence="11">TonB family protein</fullName>
    </submittedName>
</protein>
<dbReference type="NCBIfam" id="TIGR01352">
    <property type="entry name" value="tonB_Cterm"/>
    <property type="match status" value="1"/>
</dbReference>
<evidence type="ECO:0000259" key="10">
    <source>
        <dbReference type="PROSITE" id="PS52015"/>
    </source>
</evidence>
<keyword evidence="12" id="KW-1185">Reference proteome</keyword>
<dbReference type="GO" id="GO:0031992">
    <property type="term" value="F:energy transducer activity"/>
    <property type="evidence" value="ECO:0007669"/>
    <property type="project" value="TreeGrafter"/>
</dbReference>
<sequence>MTKFNSLSTLVNRPSKKTIAMRTISLLFLLVGALWLPTQAQQSHLDSSSTQNRPIFTVVEQQPEFPGGMNKLSQYFRTNLRYPEAARKARIQGRVFITFIVSEDGAIQQVYALKSVDPELDAEAVRLVQSMPNWKPARQGGQPVACRYNIPVNFAL</sequence>
<dbReference type="Proteomes" id="UP000464577">
    <property type="component" value="Chromosome"/>
</dbReference>
<dbReference type="EMBL" id="CP045997">
    <property type="protein sequence ID" value="QHV94262.1"/>
    <property type="molecule type" value="Genomic_DNA"/>
</dbReference>
<keyword evidence="9" id="KW-0472">Membrane</keyword>
<evidence type="ECO:0000256" key="3">
    <source>
        <dbReference type="ARBA" id="ARBA00022448"/>
    </source>
</evidence>
<evidence type="ECO:0000256" key="2">
    <source>
        <dbReference type="ARBA" id="ARBA00006555"/>
    </source>
</evidence>
<feature type="domain" description="TonB C-terminal" evidence="10">
    <location>
        <begin position="67"/>
        <end position="156"/>
    </location>
</feature>
<evidence type="ECO:0000256" key="7">
    <source>
        <dbReference type="ARBA" id="ARBA00022927"/>
    </source>
</evidence>
<dbReference type="SUPFAM" id="SSF74653">
    <property type="entry name" value="TolA/TonB C-terminal domain"/>
    <property type="match status" value="1"/>
</dbReference>
<evidence type="ECO:0000256" key="8">
    <source>
        <dbReference type="ARBA" id="ARBA00022989"/>
    </source>
</evidence>
<dbReference type="AlphaFoldDB" id="A0A6P1VQ67"/>
<evidence type="ECO:0000256" key="4">
    <source>
        <dbReference type="ARBA" id="ARBA00022475"/>
    </source>
</evidence>
<dbReference type="KEGG" id="senf:GJR95_04150"/>
<name>A0A6P1VQ67_9BACT</name>
<comment type="similarity">
    <text evidence="2">Belongs to the TonB family.</text>
</comment>
<dbReference type="GO" id="GO:0055085">
    <property type="term" value="P:transmembrane transport"/>
    <property type="evidence" value="ECO:0007669"/>
    <property type="project" value="InterPro"/>
</dbReference>
<evidence type="ECO:0000313" key="11">
    <source>
        <dbReference type="EMBL" id="QHV94262.1"/>
    </source>
</evidence>
<dbReference type="InterPro" id="IPR037682">
    <property type="entry name" value="TonB_C"/>
</dbReference>
<keyword evidence="3" id="KW-0813">Transport</keyword>